<dbReference type="Gene3D" id="2.120.10.30">
    <property type="entry name" value="TolB, C-terminal domain"/>
    <property type="match status" value="1"/>
</dbReference>
<dbReference type="Pfam" id="PF13442">
    <property type="entry name" value="Cytochrome_CBB3"/>
    <property type="match status" value="1"/>
</dbReference>
<organism evidence="6 7">
    <name type="scientific">Olivibacter oleidegradans</name>
    <dbReference type="NCBI Taxonomy" id="760123"/>
    <lineage>
        <taxon>Bacteria</taxon>
        <taxon>Pseudomonadati</taxon>
        <taxon>Bacteroidota</taxon>
        <taxon>Sphingobacteriia</taxon>
        <taxon>Sphingobacteriales</taxon>
        <taxon>Sphingobacteriaceae</taxon>
        <taxon>Olivibacter</taxon>
    </lineage>
</organism>
<evidence type="ECO:0000256" key="2">
    <source>
        <dbReference type="ARBA" id="ARBA00022723"/>
    </source>
</evidence>
<accession>A0ABV6HIX7</accession>
<dbReference type="RefSeq" id="WP_130857592.1">
    <property type="nucleotide sequence ID" value="NZ_JBHLWO010000002.1"/>
</dbReference>
<evidence type="ECO:0000313" key="7">
    <source>
        <dbReference type="Proteomes" id="UP001589774"/>
    </source>
</evidence>
<dbReference type="InterPro" id="IPR011041">
    <property type="entry name" value="Quinoprot_gluc/sorb_DH_b-prop"/>
</dbReference>
<dbReference type="EMBL" id="JBHLWO010000002">
    <property type="protein sequence ID" value="MFC0318562.1"/>
    <property type="molecule type" value="Genomic_DNA"/>
</dbReference>
<evidence type="ECO:0000313" key="6">
    <source>
        <dbReference type="EMBL" id="MFC0318562.1"/>
    </source>
</evidence>
<dbReference type="PANTHER" id="PTHR19328:SF13">
    <property type="entry name" value="HIPL1 PROTEIN"/>
    <property type="match status" value="1"/>
</dbReference>
<evidence type="ECO:0000256" key="3">
    <source>
        <dbReference type="ARBA" id="ARBA00023004"/>
    </source>
</evidence>
<proteinExistence type="predicted"/>
<dbReference type="InterPro" id="IPR009056">
    <property type="entry name" value="Cyt_c-like_dom"/>
</dbReference>
<dbReference type="Pfam" id="PF07995">
    <property type="entry name" value="GSDH"/>
    <property type="match status" value="1"/>
</dbReference>
<comment type="caution">
    <text evidence="6">The sequence shown here is derived from an EMBL/GenBank/DDBJ whole genome shotgun (WGS) entry which is preliminary data.</text>
</comment>
<keyword evidence="3 4" id="KW-0408">Iron</keyword>
<dbReference type="InterPro" id="IPR036909">
    <property type="entry name" value="Cyt_c-like_dom_sf"/>
</dbReference>
<protein>
    <submittedName>
        <fullName evidence="6">PQQ-dependent sugar dehydrogenase</fullName>
    </submittedName>
</protein>
<dbReference type="Proteomes" id="UP001589774">
    <property type="component" value="Unassembled WGS sequence"/>
</dbReference>
<dbReference type="SUPFAM" id="SSF50952">
    <property type="entry name" value="Soluble quinoprotein glucose dehydrogenase"/>
    <property type="match status" value="1"/>
</dbReference>
<dbReference type="SUPFAM" id="SSF46626">
    <property type="entry name" value="Cytochrome c"/>
    <property type="match status" value="1"/>
</dbReference>
<dbReference type="PROSITE" id="PS51007">
    <property type="entry name" value="CYTC"/>
    <property type="match status" value="1"/>
</dbReference>
<reference evidence="6 7" key="1">
    <citation type="submission" date="2024-09" db="EMBL/GenBank/DDBJ databases">
        <authorList>
            <person name="Sun Q."/>
            <person name="Mori K."/>
        </authorList>
    </citation>
    <scope>NUCLEOTIDE SEQUENCE [LARGE SCALE GENOMIC DNA]</scope>
    <source>
        <strain evidence="6 7">CCM 7765</strain>
    </source>
</reference>
<dbReference type="InterPro" id="IPR011042">
    <property type="entry name" value="6-blade_b-propeller_TolB-like"/>
</dbReference>
<keyword evidence="7" id="KW-1185">Reference proteome</keyword>
<sequence length="500" mass="55872">MKKKCIAWLLIIYGIFLFFTCKHTDKQEEEAPIFLLDSTYVSVNIVASHLDVPWEITSGPDDEIWFTEQSGKVNKIDAKSGHIKTLLTLPNLYRERTAGLLGMVTHPNMSETPYVFIAYSARKSDQVHVSRVVRYTYETDTLVHPLTILEYPAWKGHFGARVAIAPDGKLIIATGDGAQNENAQNLASPNGKILRFNIDGSIPSDNPFPNNAVWAWGLRNPQGLVFSPKGILYNSDHGDATDDEVNIIQRGGNYGWPKIAGYVDSQEERLFAQDSILAPPLHAWTPTIAPAGLAYYASAEIPEWKNTLLLATLKGNSLYALPLNKEGTKADTVYHFFERTFGRIRAVYASPDGTVYMATSNRDWNPNGFAEENDDRILQIKKVDKSISTANLVLKAKIASNTKEMRSEGEILYTNYCASCHKPNGRGLTGTYPSLLHNKVVEGETAEFIRLILHGKNEMPSFSFLNDKDLAIVLSYVRKKFASKGKQISKDDIKKERVNH</sequence>
<keyword evidence="2 4" id="KW-0479">Metal-binding</keyword>
<evidence type="ECO:0000259" key="5">
    <source>
        <dbReference type="PROSITE" id="PS51007"/>
    </source>
</evidence>
<dbReference type="Gene3D" id="1.10.760.10">
    <property type="entry name" value="Cytochrome c-like domain"/>
    <property type="match status" value="1"/>
</dbReference>
<dbReference type="InterPro" id="IPR012938">
    <property type="entry name" value="Glc/Sorbosone_DH"/>
</dbReference>
<evidence type="ECO:0000256" key="4">
    <source>
        <dbReference type="PROSITE-ProRule" id="PRU00433"/>
    </source>
</evidence>
<evidence type="ECO:0000256" key="1">
    <source>
        <dbReference type="ARBA" id="ARBA00022617"/>
    </source>
</evidence>
<dbReference type="PANTHER" id="PTHR19328">
    <property type="entry name" value="HEDGEHOG-INTERACTING PROTEIN"/>
    <property type="match status" value="1"/>
</dbReference>
<feature type="domain" description="Cytochrome c" evidence="5">
    <location>
        <begin position="404"/>
        <end position="481"/>
    </location>
</feature>
<gene>
    <name evidence="6" type="ORF">ACFFI0_09585</name>
</gene>
<name>A0ABV6HIX7_9SPHI</name>
<keyword evidence="1 4" id="KW-0349">Heme</keyword>